<keyword evidence="1" id="KW-0812">Transmembrane</keyword>
<feature type="transmembrane region" description="Helical" evidence="1">
    <location>
        <begin position="7"/>
        <end position="30"/>
    </location>
</feature>
<protein>
    <recommendedName>
        <fullName evidence="4">Orphan protein</fullName>
    </recommendedName>
</protein>
<evidence type="ECO:0000313" key="2">
    <source>
        <dbReference type="EMBL" id="MCG9964575.1"/>
    </source>
</evidence>
<keyword evidence="3" id="KW-1185">Reference proteome</keyword>
<accession>A0ABS9QY10</accession>
<proteinExistence type="predicted"/>
<feature type="transmembrane region" description="Helical" evidence="1">
    <location>
        <begin position="36"/>
        <end position="59"/>
    </location>
</feature>
<evidence type="ECO:0000313" key="3">
    <source>
        <dbReference type="Proteomes" id="UP000829384"/>
    </source>
</evidence>
<comment type="caution">
    <text evidence="2">The sequence shown here is derived from an EMBL/GenBank/DDBJ whole genome shotgun (WGS) entry which is preliminary data.</text>
</comment>
<dbReference type="Proteomes" id="UP000829384">
    <property type="component" value="Unassembled WGS sequence"/>
</dbReference>
<keyword evidence="1" id="KW-1133">Transmembrane helix</keyword>
<sequence length="82" mass="8923">MKTTLTAVLTCLVVSLLTTLIVLALFGFSVNTSPRIIAFIWGIGFMSAWFSVFAITKVCKVLVLDDKTRVIVVDERSNKAGA</sequence>
<gene>
    <name evidence="2" type="ORF">H9J30_11705</name>
</gene>
<keyword evidence="1" id="KW-0472">Membrane</keyword>
<dbReference type="RefSeq" id="WP_240131194.1">
    <property type="nucleotide sequence ID" value="NZ_JACSDI010000007.1"/>
</dbReference>
<name>A0ABS9QY10_9GAMM</name>
<reference evidence="2 3" key="1">
    <citation type="submission" date="2020-08" db="EMBL/GenBank/DDBJ databases">
        <title>Whole genome sequence of Shewanella sp strain PS-2.</title>
        <authorList>
            <person name="Das S.K."/>
        </authorList>
    </citation>
    <scope>NUCLEOTIDE SEQUENCE [LARGE SCALE GENOMIC DNA]</scope>
    <source>
        <strain evidence="2 3">PS-2</strain>
    </source>
</reference>
<dbReference type="EMBL" id="JACSDI010000007">
    <property type="protein sequence ID" value="MCG9964575.1"/>
    <property type="molecule type" value="Genomic_DNA"/>
</dbReference>
<evidence type="ECO:0008006" key="4">
    <source>
        <dbReference type="Google" id="ProtNLM"/>
    </source>
</evidence>
<evidence type="ECO:0000256" key="1">
    <source>
        <dbReference type="SAM" id="Phobius"/>
    </source>
</evidence>
<organism evidence="2 3">
    <name type="scientific">Shewanella cutis</name>
    <dbReference type="NCBI Taxonomy" id="2766780"/>
    <lineage>
        <taxon>Bacteria</taxon>
        <taxon>Pseudomonadati</taxon>
        <taxon>Pseudomonadota</taxon>
        <taxon>Gammaproteobacteria</taxon>
        <taxon>Alteromonadales</taxon>
        <taxon>Shewanellaceae</taxon>
        <taxon>Shewanella</taxon>
    </lineage>
</organism>